<keyword evidence="2" id="KW-1185">Reference proteome</keyword>
<evidence type="ECO:0000313" key="2">
    <source>
        <dbReference type="Proteomes" id="UP000299102"/>
    </source>
</evidence>
<dbReference type="AlphaFoldDB" id="A0A4C1UAJ2"/>
<organism evidence="1 2">
    <name type="scientific">Eumeta variegata</name>
    <name type="common">Bagworm moth</name>
    <name type="synonym">Eumeta japonica</name>
    <dbReference type="NCBI Taxonomy" id="151549"/>
    <lineage>
        <taxon>Eukaryota</taxon>
        <taxon>Metazoa</taxon>
        <taxon>Ecdysozoa</taxon>
        <taxon>Arthropoda</taxon>
        <taxon>Hexapoda</taxon>
        <taxon>Insecta</taxon>
        <taxon>Pterygota</taxon>
        <taxon>Neoptera</taxon>
        <taxon>Endopterygota</taxon>
        <taxon>Lepidoptera</taxon>
        <taxon>Glossata</taxon>
        <taxon>Ditrysia</taxon>
        <taxon>Tineoidea</taxon>
        <taxon>Psychidae</taxon>
        <taxon>Oiketicinae</taxon>
        <taxon>Eumeta</taxon>
    </lineage>
</organism>
<protein>
    <submittedName>
        <fullName evidence="1">Uncharacterized protein</fullName>
    </submittedName>
</protein>
<proteinExistence type="predicted"/>
<accession>A0A4C1UAJ2</accession>
<name>A0A4C1UAJ2_EUMVA</name>
<dbReference type="EMBL" id="BGZK01000150">
    <property type="protein sequence ID" value="GBP23453.1"/>
    <property type="molecule type" value="Genomic_DNA"/>
</dbReference>
<dbReference type="Proteomes" id="UP000299102">
    <property type="component" value="Unassembled WGS sequence"/>
</dbReference>
<reference evidence="1 2" key="1">
    <citation type="journal article" date="2019" name="Commun. Biol.">
        <title>The bagworm genome reveals a unique fibroin gene that provides high tensile strength.</title>
        <authorList>
            <person name="Kono N."/>
            <person name="Nakamura H."/>
            <person name="Ohtoshi R."/>
            <person name="Tomita M."/>
            <person name="Numata K."/>
            <person name="Arakawa K."/>
        </authorList>
    </citation>
    <scope>NUCLEOTIDE SEQUENCE [LARGE SCALE GENOMIC DNA]</scope>
</reference>
<gene>
    <name evidence="1" type="ORF">EVAR_22313_1</name>
</gene>
<sequence length="83" mass="8950">MEVDPAIEAELTSRIESSSGSEPTARSADVKDEMIHCFVYTNLLHAYTLAESDELSRATAGRGTCESDSVVKQMPLLNAVSCL</sequence>
<comment type="caution">
    <text evidence="1">The sequence shown here is derived from an EMBL/GenBank/DDBJ whole genome shotgun (WGS) entry which is preliminary data.</text>
</comment>
<evidence type="ECO:0000313" key="1">
    <source>
        <dbReference type="EMBL" id="GBP23453.1"/>
    </source>
</evidence>